<dbReference type="Pfam" id="PF05901">
    <property type="entry name" value="Excalibur"/>
    <property type="match status" value="1"/>
</dbReference>
<sequence>MKILILFISLVAFGFSAEKEFDCSKRYCKEMKSCKEAMYYLNNCGMDKFDRDGDGVPCENVCGKKKKRK</sequence>
<name>A0ABN7K702_9BACT</name>
<keyword evidence="3" id="KW-1185">Reference proteome</keyword>
<dbReference type="EMBL" id="CAJHOE010000002">
    <property type="protein sequence ID" value="CAD7288257.1"/>
    <property type="molecule type" value="Genomic_DNA"/>
</dbReference>
<evidence type="ECO:0000313" key="2">
    <source>
        <dbReference type="EMBL" id="CAD7288257.1"/>
    </source>
</evidence>
<accession>A0ABN7K702</accession>
<evidence type="ECO:0000259" key="1">
    <source>
        <dbReference type="Pfam" id="PF05901"/>
    </source>
</evidence>
<organism evidence="2 3">
    <name type="scientific">Campylobacter suis</name>
    <dbReference type="NCBI Taxonomy" id="2790657"/>
    <lineage>
        <taxon>Bacteria</taxon>
        <taxon>Pseudomonadati</taxon>
        <taxon>Campylobacterota</taxon>
        <taxon>Epsilonproteobacteria</taxon>
        <taxon>Campylobacterales</taxon>
        <taxon>Campylobacteraceae</taxon>
        <taxon>Campylobacter</taxon>
    </lineage>
</organism>
<dbReference type="InterPro" id="IPR008613">
    <property type="entry name" value="Excalibur_Ca-bd_domain"/>
</dbReference>
<dbReference type="Proteomes" id="UP000789359">
    <property type="component" value="Unassembled WGS sequence"/>
</dbReference>
<reference evidence="2 3" key="1">
    <citation type="submission" date="2020-11" db="EMBL/GenBank/DDBJ databases">
        <authorList>
            <person name="Peeters C."/>
        </authorList>
    </citation>
    <scope>NUCLEOTIDE SEQUENCE [LARGE SCALE GENOMIC DNA]</scope>
    <source>
        <strain evidence="2 3">LMG 8286</strain>
    </source>
</reference>
<gene>
    <name evidence="2" type="ORF">LMG8286_01225</name>
</gene>
<dbReference type="RefSeq" id="WP_230056981.1">
    <property type="nucleotide sequence ID" value="NZ_CAJHOE010000002.1"/>
</dbReference>
<proteinExistence type="predicted"/>
<feature type="domain" description="Excalibur calcium-binding" evidence="1">
    <location>
        <begin position="26"/>
        <end position="59"/>
    </location>
</feature>
<comment type="caution">
    <text evidence="2">The sequence shown here is derived from an EMBL/GenBank/DDBJ whole genome shotgun (WGS) entry which is preliminary data.</text>
</comment>
<evidence type="ECO:0000313" key="3">
    <source>
        <dbReference type="Proteomes" id="UP000789359"/>
    </source>
</evidence>
<protein>
    <recommendedName>
        <fullName evidence="1">Excalibur calcium-binding domain-containing protein</fullName>
    </recommendedName>
</protein>